<feature type="region of interest" description="Disordered" evidence="1">
    <location>
        <begin position="14"/>
        <end position="37"/>
    </location>
</feature>
<dbReference type="AlphaFoldDB" id="A0A1F7UVZ7"/>
<proteinExistence type="predicted"/>
<evidence type="ECO:0000313" key="2">
    <source>
        <dbReference type="EMBL" id="OGL82445.1"/>
    </source>
</evidence>
<dbReference type="EMBL" id="MGEK01000022">
    <property type="protein sequence ID" value="OGL82445.1"/>
    <property type="molecule type" value="Genomic_DNA"/>
</dbReference>
<evidence type="ECO:0000313" key="3">
    <source>
        <dbReference type="Proteomes" id="UP000176846"/>
    </source>
</evidence>
<comment type="caution">
    <text evidence="2">The sequence shown here is derived from an EMBL/GenBank/DDBJ whole genome shotgun (WGS) entry which is preliminary data.</text>
</comment>
<reference evidence="2 3" key="1">
    <citation type="journal article" date="2016" name="Nat. Commun.">
        <title>Thousands of microbial genomes shed light on interconnected biogeochemical processes in an aquifer system.</title>
        <authorList>
            <person name="Anantharaman K."/>
            <person name="Brown C.T."/>
            <person name="Hug L.A."/>
            <person name="Sharon I."/>
            <person name="Castelle C.J."/>
            <person name="Probst A.J."/>
            <person name="Thomas B.C."/>
            <person name="Singh A."/>
            <person name="Wilkins M.J."/>
            <person name="Karaoz U."/>
            <person name="Brodie E.L."/>
            <person name="Williams K.H."/>
            <person name="Hubbard S.S."/>
            <person name="Banfield J.F."/>
        </authorList>
    </citation>
    <scope>NUCLEOTIDE SEQUENCE [LARGE SCALE GENOMIC DNA]</scope>
</reference>
<protein>
    <submittedName>
        <fullName evidence="2">Uncharacterized protein</fullName>
    </submittedName>
</protein>
<dbReference type="Proteomes" id="UP000176846">
    <property type="component" value="Unassembled WGS sequence"/>
</dbReference>
<accession>A0A1F7UVZ7</accession>
<evidence type="ECO:0000256" key="1">
    <source>
        <dbReference type="SAM" id="MobiDB-lite"/>
    </source>
</evidence>
<sequence>MRIVNQDYRKRASFTGTKFGGGGKRGRAKIPSPQPPSFLPARAFSLAREARHQFRSKKVRISSNKRITKMASTKNLQAYIVGLALGMNNLGYKPNLQTLRQKTVK</sequence>
<name>A0A1F7UVZ7_9BACT</name>
<gene>
    <name evidence="2" type="ORF">A2936_03240</name>
</gene>
<organism evidence="2 3">
    <name type="scientific">Candidatus Uhrbacteria bacterium RIFCSPLOWO2_01_FULL_47_25</name>
    <dbReference type="NCBI Taxonomy" id="1802402"/>
    <lineage>
        <taxon>Bacteria</taxon>
        <taxon>Candidatus Uhriibacteriota</taxon>
    </lineage>
</organism>